<dbReference type="RefSeq" id="XP_012212326.1">
    <property type="nucleotide sequence ID" value="XM_012356936.1"/>
</dbReference>
<feature type="non-terminal residue" evidence="1">
    <location>
        <position position="111"/>
    </location>
</feature>
<keyword evidence="2" id="KW-1185">Reference proteome</keyword>
<accession>A0A067BQK5</accession>
<dbReference type="KEGG" id="spar:SPRG_21932"/>
<sequence>NALFKAMLVSLCDWIRRGLRRMTFNETYLGDEWVEALATALSHTVSPVGVTIDIDDNDLCRSTFAHVDRALATCRGISIALPPLQGLFNATLPIQHVKYRYERNGDRIHRI</sequence>
<proteinExistence type="predicted"/>
<dbReference type="GeneID" id="24142403"/>
<dbReference type="VEuPathDB" id="FungiDB:SPRG_21932"/>
<dbReference type="AlphaFoldDB" id="A0A067BQK5"/>
<evidence type="ECO:0000313" key="1">
    <source>
        <dbReference type="EMBL" id="KDO16967.1"/>
    </source>
</evidence>
<name>A0A067BQK5_SAPPC</name>
<organism evidence="1 2">
    <name type="scientific">Saprolegnia parasitica (strain CBS 223.65)</name>
    <dbReference type="NCBI Taxonomy" id="695850"/>
    <lineage>
        <taxon>Eukaryota</taxon>
        <taxon>Sar</taxon>
        <taxon>Stramenopiles</taxon>
        <taxon>Oomycota</taxon>
        <taxon>Saprolegniomycetes</taxon>
        <taxon>Saprolegniales</taxon>
        <taxon>Saprolegniaceae</taxon>
        <taxon>Saprolegnia</taxon>
    </lineage>
</organism>
<protein>
    <submittedName>
        <fullName evidence="1">Uncharacterized protein</fullName>
    </submittedName>
</protein>
<dbReference type="EMBL" id="KK583837">
    <property type="protein sequence ID" value="KDO16967.1"/>
    <property type="molecule type" value="Genomic_DNA"/>
</dbReference>
<dbReference type="Proteomes" id="UP000030745">
    <property type="component" value="Unassembled WGS sequence"/>
</dbReference>
<feature type="non-terminal residue" evidence="1">
    <location>
        <position position="1"/>
    </location>
</feature>
<gene>
    <name evidence="1" type="ORF">SPRG_21932</name>
</gene>
<reference evidence="1 2" key="1">
    <citation type="journal article" date="2013" name="PLoS Genet.">
        <title>Distinctive expansion of potential virulence genes in the genome of the oomycete fish pathogen Saprolegnia parasitica.</title>
        <authorList>
            <person name="Jiang R.H."/>
            <person name="de Bruijn I."/>
            <person name="Haas B.J."/>
            <person name="Belmonte R."/>
            <person name="Lobach L."/>
            <person name="Christie J."/>
            <person name="van den Ackerveken G."/>
            <person name="Bottin A."/>
            <person name="Bulone V."/>
            <person name="Diaz-Moreno S.M."/>
            <person name="Dumas B."/>
            <person name="Fan L."/>
            <person name="Gaulin E."/>
            <person name="Govers F."/>
            <person name="Grenville-Briggs L.J."/>
            <person name="Horner N.R."/>
            <person name="Levin J.Z."/>
            <person name="Mammella M."/>
            <person name="Meijer H.J."/>
            <person name="Morris P."/>
            <person name="Nusbaum C."/>
            <person name="Oome S."/>
            <person name="Phillips A.J."/>
            <person name="van Rooyen D."/>
            <person name="Rzeszutek E."/>
            <person name="Saraiva M."/>
            <person name="Secombes C.J."/>
            <person name="Seidl M.F."/>
            <person name="Snel B."/>
            <person name="Stassen J.H."/>
            <person name="Sykes S."/>
            <person name="Tripathy S."/>
            <person name="van den Berg H."/>
            <person name="Vega-Arreguin J.C."/>
            <person name="Wawra S."/>
            <person name="Young S.K."/>
            <person name="Zeng Q."/>
            <person name="Dieguez-Uribeondo J."/>
            <person name="Russ C."/>
            <person name="Tyler B.M."/>
            <person name="van West P."/>
        </authorList>
    </citation>
    <scope>NUCLEOTIDE SEQUENCE [LARGE SCALE GENOMIC DNA]</scope>
    <source>
        <strain evidence="1 2">CBS 223.65</strain>
    </source>
</reference>
<evidence type="ECO:0000313" key="2">
    <source>
        <dbReference type="Proteomes" id="UP000030745"/>
    </source>
</evidence>